<feature type="region of interest" description="Disordered" evidence="4">
    <location>
        <begin position="325"/>
        <end position="455"/>
    </location>
</feature>
<keyword evidence="2" id="KW-0460">Magnesium</keyword>
<organism evidence="6 7">
    <name type="scientific">Linnemannia gamsii</name>
    <dbReference type="NCBI Taxonomy" id="64522"/>
    <lineage>
        <taxon>Eukaryota</taxon>
        <taxon>Fungi</taxon>
        <taxon>Fungi incertae sedis</taxon>
        <taxon>Mucoromycota</taxon>
        <taxon>Mortierellomycotina</taxon>
        <taxon>Mortierellomycetes</taxon>
        <taxon>Mortierellales</taxon>
        <taxon>Mortierellaceae</taxon>
        <taxon>Linnemannia</taxon>
    </lineage>
</organism>
<evidence type="ECO:0000313" key="7">
    <source>
        <dbReference type="Proteomes" id="UP001194696"/>
    </source>
</evidence>
<feature type="compositionally biased region" description="Acidic residues" evidence="4">
    <location>
        <begin position="579"/>
        <end position="597"/>
    </location>
</feature>
<dbReference type="SUPFAM" id="SSF88723">
    <property type="entry name" value="PIN domain-like"/>
    <property type="match status" value="1"/>
</dbReference>
<feature type="region of interest" description="Disordered" evidence="4">
    <location>
        <begin position="1244"/>
        <end position="1309"/>
    </location>
</feature>
<dbReference type="Gene3D" id="3.40.50.1010">
    <property type="entry name" value="5'-nuclease"/>
    <property type="match status" value="1"/>
</dbReference>
<proteinExistence type="predicted"/>
<evidence type="ECO:0000256" key="1">
    <source>
        <dbReference type="ARBA" id="ARBA00022723"/>
    </source>
</evidence>
<evidence type="ECO:0000256" key="2">
    <source>
        <dbReference type="ARBA" id="ARBA00022842"/>
    </source>
</evidence>
<accession>A0ABQ7JTQ3</accession>
<feature type="compositionally biased region" description="Low complexity" evidence="4">
    <location>
        <begin position="1269"/>
        <end position="1286"/>
    </location>
</feature>
<gene>
    <name evidence="6" type="ORF">BGZ96_010836</name>
</gene>
<dbReference type="PANTHER" id="PTHR11081">
    <property type="entry name" value="FLAP ENDONUCLEASE FAMILY MEMBER"/>
    <property type="match status" value="1"/>
</dbReference>
<keyword evidence="1" id="KW-0479">Metal-binding</keyword>
<evidence type="ECO:0000256" key="3">
    <source>
        <dbReference type="ARBA" id="ARBA00023125"/>
    </source>
</evidence>
<dbReference type="Pfam" id="PF07282">
    <property type="entry name" value="Cas12f1-like_TNB"/>
    <property type="match status" value="1"/>
</dbReference>
<evidence type="ECO:0000256" key="4">
    <source>
        <dbReference type="SAM" id="MobiDB-lite"/>
    </source>
</evidence>
<evidence type="ECO:0000313" key="6">
    <source>
        <dbReference type="EMBL" id="KAG0284827.1"/>
    </source>
</evidence>
<feature type="compositionally biased region" description="Basic and acidic residues" evidence="4">
    <location>
        <begin position="417"/>
        <end position="439"/>
    </location>
</feature>
<feature type="region of interest" description="Disordered" evidence="4">
    <location>
        <begin position="289"/>
        <end position="311"/>
    </location>
</feature>
<evidence type="ECO:0000259" key="5">
    <source>
        <dbReference type="Pfam" id="PF07282"/>
    </source>
</evidence>
<name>A0ABQ7JTQ3_9FUNG</name>
<feature type="domain" description="Cas12f1-like TNB" evidence="5">
    <location>
        <begin position="1167"/>
        <end position="1229"/>
    </location>
</feature>
<keyword evidence="3" id="KW-0238">DNA-binding</keyword>
<sequence length="1309" mass="146496">MDVLGTCYMTIRNSYSHNPDNVAHGLLEKEISQFGSSQGMILVIDGDQALEKRGTALERERIRTKALDRTTASLETLETRVATGQRLRKSHFGKVRSGLASSFYWSKEHRAGFVQYMRGKGWIVLIADTEADVAIAIEAQPSDIVISGDSDMLAYDTINTLWRPVSGGLVLVYFIPTLLRSLGITRSHLTALAIVSKNDYGKNIFSLGPATNYEIIKSINGADPKVIITAYLSDDRVVSKNRDAEQFVYALSVFVDRQQTKVVDDGTPSCSQVRYESLRARFKDVCAKHNESKESQAQKTQSRSSKDTIVRLRIPRSFNRYQTVESPLFISKDTGPPQQQKEPPRIDSEPASATSDVEHAGHAALTRTRIPRHRPRYSFKTPTGVGHHEPPSKAKQFKWKPPKTIPAVTNNPLTASADKEAANKKATDKKAADRKDTKAKATPKAGSANSSKRTVKQKHVKALSWHHPTSSLEVGLLETNTKRVFKDRLDLQREVVDCIKSASTQAVDIKRRAQRLIGAFIETLKTRIDNEVAKARGLVPAGQTLSEAMRLKTRHDAVTGDERAILEYLGGKVKSKVDSDDDDNIDDSQQNDDDTDLDEKGDKQVQFLQSFLVYLYSNNLPSAKAEIGKAVDGFITMLDKFGLFLIPRSRREINRTMPYTPTSLVRSVAGDLGRELKRMYQNGSHLLHDKVSTLKDKGQLRHDVVLSIQEDVSAVENYLALNEHVPNPWRIVPITSSQQAFVSFSERELAIFFWKRELLKQRLVDLASSDSTTVTSVSDLDTWIGGREPGYIIKEFVCDIDPTGLSNRQRRKSGHRAIIHLRSLDQIGDHLRLVKATKPKDYHERGYLPRGSIRCDGFRIQVLAFKIRERQDARFMRLPEEDLPPRLTTTVAGGDYFLSEIRNVIRTEDDIARLWPGKNIDDMKILTIDAGQACPIGSYAHLPKGLVEAVKGKEKVDLGAAMEGVVRTDPELPLDATSAPLPVSTSSGFSLGVHPMLASEAVSFSSAQEQALDRDPQEAPSSSPAHFNLAVKQKAVYQPVFRFRRWLEQEKSLVPENQEESIHHLESHLPPLRGQSASVIEYARELEEMEERLKSFYSGDDNRFKRHNWDMNRAKQVEYQLMAERLLNIVGGSLGRRIEDNKNQDPILIGVGLGQFSSNNRLSSLHSTFLSYFIKTVRSLGYIVLGINEYYTSKKCPRCTLFVAQVTLRSLYCFRCSTYYHRDVLAAENMSLIVRARLKTQTRPRHLQPMNADGSLPWEADPDTGPTASLSSPETSSSSKANQSPASRKRTFTASSQGQGRRGGKAART</sequence>
<dbReference type="Proteomes" id="UP001194696">
    <property type="component" value="Unassembled WGS sequence"/>
</dbReference>
<comment type="caution">
    <text evidence="6">The sequence shown here is derived from an EMBL/GenBank/DDBJ whole genome shotgun (WGS) entry which is preliminary data.</text>
</comment>
<dbReference type="InterPro" id="IPR006084">
    <property type="entry name" value="XPG/Rad2"/>
</dbReference>
<dbReference type="EMBL" id="JAAAIM010000727">
    <property type="protein sequence ID" value="KAG0284827.1"/>
    <property type="molecule type" value="Genomic_DNA"/>
</dbReference>
<reference evidence="6 7" key="1">
    <citation type="journal article" date="2020" name="Fungal Divers.">
        <title>Resolving the Mortierellaceae phylogeny through synthesis of multi-gene phylogenetics and phylogenomics.</title>
        <authorList>
            <person name="Vandepol N."/>
            <person name="Liber J."/>
            <person name="Desiro A."/>
            <person name="Na H."/>
            <person name="Kennedy M."/>
            <person name="Barry K."/>
            <person name="Grigoriev I.V."/>
            <person name="Miller A.N."/>
            <person name="O'Donnell K."/>
            <person name="Stajich J.E."/>
            <person name="Bonito G."/>
        </authorList>
    </citation>
    <scope>NUCLEOTIDE SEQUENCE [LARGE SCALE GENOMIC DNA]</scope>
    <source>
        <strain evidence="6 7">AD045</strain>
    </source>
</reference>
<dbReference type="InterPro" id="IPR029060">
    <property type="entry name" value="PIN-like_dom_sf"/>
</dbReference>
<feature type="region of interest" description="Disordered" evidence="4">
    <location>
        <begin position="576"/>
        <end position="599"/>
    </location>
</feature>
<dbReference type="InterPro" id="IPR010095">
    <property type="entry name" value="Cas12f1-like_TNB"/>
</dbReference>
<protein>
    <recommendedName>
        <fullName evidence="5">Cas12f1-like TNB domain-containing protein</fullName>
    </recommendedName>
</protein>
<keyword evidence="7" id="KW-1185">Reference proteome</keyword>
<dbReference type="PANTHER" id="PTHR11081:SF9">
    <property type="entry name" value="FLAP ENDONUCLEASE 1"/>
    <property type="match status" value="1"/>
</dbReference>